<evidence type="ECO:0000313" key="9">
    <source>
        <dbReference type="EMBL" id="QOW01644.1"/>
    </source>
</evidence>
<gene>
    <name evidence="9" type="ORF">INP59_26125</name>
</gene>
<feature type="domain" description="VTT" evidence="8">
    <location>
        <begin position="53"/>
        <end position="170"/>
    </location>
</feature>
<evidence type="ECO:0000256" key="3">
    <source>
        <dbReference type="ARBA" id="ARBA00022475"/>
    </source>
</evidence>
<evidence type="ECO:0000256" key="5">
    <source>
        <dbReference type="ARBA" id="ARBA00022989"/>
    </source>
</evidence>
<keyword evidence="9" id="KW-0614">Plasmid</keyword>
<keyword evidence="3 7" id="KW-1003">Cell membrane</keyword>
<dbReference type="EMBL" id="CP063452">
    <property type="protein sequence ID" value="QOW01644.1"/>
    <property type="molecule type" value="Genomic_DNA"/>
</dbReference>
<feature type="transmembrane region" description="Helical" evidence="7">
    <location>
        <begin position="147"/>
        <end position="167"/>
    </location>
</feature>
<dbReference type="PANTHER" id="PTHR12677">
    <property type="entry name" value="GOLGI APPARATUS MEMBRANE PROTEIN TVP38-RELATED"/>
    <property type="match status" value="1"/>
</dbReference>
<dbReference type="PANTHER" id="PTHR12677:SF59">
    <property type="entry name" value="GOLGI APPARATUS MEMBRANE PROTEIN TVP38-RELATED"/>
    <property type="match status" value="1"/>
</dbReference>
<keyword evidence="6 7" id="KW-0472">Membrane</keyword>
<evidence type="ECO:0000256" key="2">
    <source>
        <dbReference type="ARBA" id="ARBA00008640"/>
    </source>
</evidence>
<dbReference type="InterPro" id="IPR015414">
    <property type="entry name" value="TMEM64"/>
</dbReference>
<keyword evidence="5 7" id="KW-1133">Transmembrane helix</keyword>
<protein>
    <recommendedName>
        <fullName evidence="7">TVP38/TMEM64 family membrane protein</fullName>
    </recommendedName>
</protein>
<reference evidence="9 10" key="1">
    <citation type="submission" date="2020-10" db="EMBL/GenBank/DDBJ databases">
        <title>Whole genome sequence of oil-degrading bacteria Rhodococcus pyridinivorans strain 5Ap.</title>
        <authorList>
            <person name="Akhremchuk A.E."/>
            <person name="Valentovich L.N."/>
            <person name="Charniauskaya M.I."/>
            <person name="Bukliarevich H.A."/>
            <person name="Titok M.A."/>
        </authorList>
    </citation>
    <scope>NUCLEOTIDE SEQUENCE [LARGE SCALE GENOMIC DNA]</scope>
    <source>
        <strain evidence="9 10">5Ap</strain>
        <plasmid evidence="9 10">pRh5Ap-243</plasmid>
    </source>
</reference>
<proteinExistence type="inferred from homology"/>
<keyword evidence="10" id="KW-1185">Reference proteome</keyword>
<geneLocation type="plasmid" evidence="9 10">
    <name>pRh5Ap-243</name>
</geneLocation>
<feature type="transmembrane region" description="Helical" evidence="7">
    <location>
        <begin position="179"/>
        <end position="197"/>
    </location>
</feature>
<comment type="caution">
    <text evidence="7">Lacks conserved residue(s) required for the propagation of feature annotation.</text>
</comment>
<sequence>MLVTVAVVVVVATLVTVVPYPSLAQMRQWTDSVGPAFVVLFFLAQVVVTVTPVPRTVFTLSAGVLFGPVVGIVVTIAATTLSATAAFLLVRRLGRHAFRARLSHPRALAVDERVARRGWLAVGSLRLIAVVPFAVVNYCCALSSVRLLPYIGATVAGILPGTLSVVLLGEALTGRTNPALMTVTTVCLLLGAAGLLIEIRRPAATAPTQDSRCAEIERHHPARTVTIP</sequence>
<evidence type="ECO:0000256" key="6">
    <source>
        <dbReference type="ARBA" id="ARBA00023136"/>
    </source>
</evidence>
<name>A0A7M2XWE9_9NOCA</name>
<accession>A0A7M2XWE9</accession>
<comment type="similarity">
    <text evidence="2 7">Belongs to the TVP38/TMEM64 family.</text>
</comment>
<dbReference type="AlphaFoldDB" id="A0A7M2XWE9"/>
<evidence type="ECO:0000259" key="8">
    <source>
        <dbReference type="Pfam" id="PF09335"/>
    </source>
</evidence>
<feature type="transmembrane region" description="Helical" evidence="7">
    <location>
        <begin position="65"/>
        <end position="90"/>
    </location>
</feature>
<keyword evidence="4 7" id="KW-0812">Transmembrane</keyword>
<evidence type="ECO:0000313" key="10">
    <source>
        <dbReference type="Proteomes" id="UP000593818"/>
    </source>
</evidence>
<evidence type="ECO:0000256" key="4">
    <source>
        <dbReference type="ARBA" id="ARBA00022692"/>
    </source>
</evidence>
<comment type="subcellular location">
    <subcellularLocation>
        <location evidence="1 7">Cell membrane</location>
        <topology evidence="1 7">Multi-pass membrane protein</topology>
    </subcellularLocation>
</comment>
<evidence type="ECO:0000256" key="7">
    <source>
        <dbReference type="RuleBase" id="RU366058"/>
    </source>
</evidence>
<evidence type="ECO:0000256" key="1">
    <source>
        <dbReference type="ARBA" id="ARBA00004651"/>
    </source>
</evidence>
<dbReference type="InterPro" id="IPR032816">
    <property type="entry name" value="VTT_dom"/>
</dbReference>
<dbReference type="RefSeq" id="WP_006554846.1">
    <property type="nucleotide sequence ID" value="NZ_CP022208.1"/>
</dbReference>
<dbReference type="Proteomes" id="UP000593818">
    <property type="component" value="Plasmid pRh5Ap-243"/>
</dbReference>
<feature type="transmembrane region" description="Helical" evidence="7">
    <location>
        <begin position="34"/>
        <end position="53"/>
    </location>
</feature>
<dbReference type="GO" id="GO:0005886">
    <property type="term" value="C:plasma membrane"/>
    <property type="evidence" value="ECO:0007669"/>
    <property type="project" value="UniProtKB-SubCell"/>
</dbReference>
<dbReference type="Pfam" id="PF09335">
    <property type="entry name" value="VTT_dom"/>
    <property type="match status" value="1"/>
</dbReference>
<organism evidence="9 10">
    <name type="scientific">Rhodococcus pyridinivorans</name>
    <dbReference type="NCBI Taxonomy" id="103816"/>
    <lineage>
        <taxon>Bacteria</taxon>
        <taxon>Bacillati</taxon>
        <taxon>Actinomycetota</taxon>
        <taxon>Actinomycetes</taxon>
        <taxon>Mycobacteriales</taxon>
        <taxon>Nocardiaceae</taxon>
        <taxon>Rhodococcus</taxon>
    </lineage>
</organism>